<feature type="non-terminal residue" evidence="1">
    <location>
        <position position="1"/>
    </location>
</feature>
<sequence length="103" mass="11216">IVWLTPLHGWNPYDIEYKGEVNSPAGRTVTADGRNGGFNVSTAFNGTNHKTYMLTPAEFFVGGEHNPDPADTVRGAVGVLDRDGVVRRVSESGMRIMLPEIVD</sequence>
<feature type="non-terminal residue" evidence="1">
    <location>
        <position position="103"/>
    </location>
</feature>
<proteinExistence type="predicted"/>
<dbReference type="EMBL" id="JACVVK020000538">
    <property type="protein sequence ID" value="KAK7467806.1"/>
    <property type="molecule type" value="Genomic_DNA"/>
</dbReference>
<protein>
    <submittedName>
        <fullName evidence="1">Uncharacterized protein</fullName>
    </submittedName>
</protein>
<organism evidence="1 2">
    <name type="scientific">Batillaria attramentaria</name>
    <dbReference type="NCBI Taxonomy" id="370345"/>
    <lineage>
        <taxon>Eukaryota</taxon>
        <taxon>Metazoa</taxon>
        <taxon>Spiralia</taxon>
        <taxon>Lophotrochozoa</taxon>
        <taxon>Mollusca</taxon>
        <taxon>Gastropoda</taxon>
        <taxon>Caenogastropoda</taxon>
        <taxon>Sorbeoconcha</taxon>
        <taxon>Cerithioidea</taxon>
        <taxon>Batillariidae</taxon>
        <taxon>Batillaria</taxon>
    </lineage>
</organism>
<dbReference type="AlphaFoldDB" id="A0ABD0JAE4"/>
<accession>A0ABD0JAE4</accession>
<evidence type="ECO:0000313" key="1">
    <source>
        <dbReference type="EMBL" id="KAK7467806.1"/>
    </source>
</evidence>
<dbReference type="Proteomes" id="UP001519460">
    <property type="component" value="Unassembled WGS sequence"/>
</dbReference>
<reference evidence="1 2" key="1">
    <citation type="journal article" date="2023" name="Sci. Data">
        <title>Genome assembly of the Korean intertidal mud-creeper Batillaria attramentaria.</title>
        <authorList>
            <person name="Patra A.K."/>
            <person name="Ho P.T."/>
            <person name="Jun S."/>
            <person name="Lee S.J."/>
            <person name="Kim Y."/>
            <person name="Won Y.J."/>
        </authorList>
    </citation>
    <scope>NUCLEOTIDE SEQUENCE [LARGE SCALE GENOMIC DNA]</scope>
    <source>
        <strain evidence="1">Wonlab-2016</strain>
    </source>
</reference>
<keyword evidence="2" id="KW-1185">Reference proteome</keyword>
<comment type="caution">
    <text evidence="1">The sequence shown here is derived from an EMBL/GenBank/DDBJ whole genome shotgun (WGS) entry which is preliminary data.</text>
</comment>
<gene>
    <name evidence="1" type="ORF">BaRGS_00036950</name>
</gene>
<name>A0ABD0JAE4_9CAEN</name>
<evidence type="ECO:0000313" key="2">
    <source>
        <dbReference type="Proteomes" id="UP001519460"/>
    </source>
</evidence>